<dbReference type="InterPro" id="IPR032774">
    <property type="entry name" value="WG_beta_rep"/>
</dbReference>
<proteinExistence type="predicted"/>
<feature type="transmembrane region" description="Helical" evidence="1">
    <location>
        <begin position="402"/>
        <end position="419"/>
    </location>
</feature>
<dbReference type="Proteomes" id="UP000664277">
    <property type="component" value="Unassembled WGS sequence"/>
</dbReference>
<evidence type="ECO:0000313" key="2">
    <source>
        <dbReference type="EMBL" id="MBN8659109.1"/>
    </source>
</evidence>
<dbReference type="PANTHER" id="PTHR37841:SF1">
    <property type="entry name" value="DUF3298 DOMAIN-CONTAINING PROTEIN"/>
    <property type="match status" value="1"/>
</dbReference>
<comment type="caution">
    <text evidence="2">The sequence shown here is derived from an EMBL/GenBank/DDBJ whole genome shotgun (WGS) entry which is preliminary data.</text>
</comment>
<evidence type="ECO:0000313" key="3">
    <source>
        <dbReference type="Proteomes" id="UP000664277"/>
    </source>
</evidence>
<dbReference type="AlphaFoldDB" id="A0A8J7TK59"/>
<keyword evidence="1" id="KW-0472">Membrane</keyword>
<gene>
    <name evidence="2" type="ORF">J0M35_02015</name>
</gene>
<reference evidence="2" key="1">
    <citation type="submission" date="2021-02" db="EMBL/GenBank/DDBJ databases">
        <title>Genome-Resolved Metagenomics of a Microbial Community Performing Photosynthetic Biological Nutrient Removal.</title>
        <authorList>
            <person name="Mcdaniel E.A."/>
        </authorList>
    </citation>
    <scope>NUCLEOTIDE SEQUENCE</scope>
    <source>
        <strain evidence="2">UWPOB_OBS1</strain>
    </source>
</reference>
<feature type="transmembrane region" description="Helical" evidence="1">
    <location>
        <begin position="431"/>
        <end position="450"/>
    </location>
</feature>
<feature type="transmembrane region" description="Helical" evidence="1">
    <location>
        <begin position="374"/>
        <end position="395"/>
    </location>
</feature>
<protein>
    <submittedName>
        <fullName evidence="2">WG repeat-containing protein</fullName>
    </submittedName>
</protein>
<dbReference type="SUPFAM" id="SSF69360">
    <property type="entry name" value="Cell wall binding repeat"/>
    <property type="match status" value="1"/>
</dbReference>
<evidence type="ECO:0000256" key="1">
    <source>
        <dbReference type="SAM" id="Phobius"/>
    </source>
</evidence>
<dbReference type="EMBL" id="JAFLCK010000002">
    <property type="protein sequence ID" value="MBN8659109.1"/>
    <property type="molecule type" value="Genomic_DNA"/>
</dbReference>
<sequence>MKLVLVFCLLFFWYSSVTALLRVPYALYSANENLYAYKRIDGQFLTPFIYDRADKFSKGFAHVCRSEFILPLGPLGISRLGPMRHGFVDSSGRFLYRTGKELEDDASEDLAIFSDVRKVGFIDRDGDVRIAPNFDHARPFCDGLAAVCRCSSNHIDGPLCSEIFGKWGFVDKSGTLVIPYRFASVADFSEGLAAFQFEGRYGFIDKTGAVVIAAKYKKHEAFSNGYARTDLGFIDKGGALKFPADWSDITSFSENRCTWRKDGKYYLLDEKFRTVSEGFDRLGNVHEGLCYFQKDGLFGYIDQNGRVIVTPQYLEAGQFCSGMALVKSKSGVLQSIDKLGRVLATVDDAKAENISENIYAVSDKALGYRHAFDLFLTIQPVLLALLTGFCIAIFCQVVRSRALKICMIFFLLAQTALLSYPSGHSHITTQLLWWCNGVGLFLPLLVLYLFQRPEIKARIAAIIARLG</sequence>
<organism evidence="2 3">
    <name type="scientific">Candidatus Obscuribacter phosphatis</name>
    <dbReference type="NCBI Taxonomy" id="1906157"/>
    <lineage>
        <taxon>Bacteria</taxon>
        <taxon>Bacillati</taxon>
        <taxon>Candidatus Melainabacteria</taxon>
        <taxon>Candidatus Obscuribacterales</taxon>
        <taxon>Candidatus Obscuribacteraceae</taxon>
        <taxon>Candidatus Obscuribacter</taxon>
    </lineage>
</organism>
<keyword evidence="1" id="KW-1133">Transmembrane helix</keyword>
<name>A0A8J7TK59_9BACT</name>
<keyword evidence="1" id="KW-0812">Transmembrane</keyword>
<dbReference type="Pfam" id="PF14903">
    <property type="entry name" value="WG_beta_rep"/>
    <property type="match status" value="5"/>
</dbReference>
<dbReference type="PANTHER" id="PTHR37841">
    <property type="entry name" value="GLR2918 PROTEIN"/>
    <property type="match status" value="1"/>
</dbReference>
<accession>A0A8J7TK59</accession>